<accession>A0A5N6ZC17</accession>
<organism evidence="3 4">
    <name type="scientific">Aspergillus coremiiformis</name>
    <dbReference type="NCBI Taxonomy" id="138285"/>
    <lineage>
        <taxon>Eukaryota</taxon>
        <taxon>Fungi</taxon>
        <taxon>Dikarya</taxon>
        <taxon>Ascomycota</taxon>
        <taxon>Pezizomycotina</taxon>
        <taxon>Eurotiomycetes</taxon>
        <taxon>Eurotiomycetidae</taxon>
        <taxon>Eurotiales</taxon>
        <taxon>Aspergillaceae</taxon>
        <taxon>Aspergillus</taxon>
        <taxon>Aspergillus subgen. Circumdati</taxon>
    </lineage>
</organism>
<protein>
    <submittedName>
        <fullName evidence="3">Uncharacterized protein</fullName>
    </submittedName>
</protein>
<feature type="compositionally biased region" description="Low complexity" evidence="2">
    <location>
        <begin position="94"/>
        <end position="103"/>
    </location>
</feature>
<evidence type="ECO:0000313" key="3">
    <source>
        <dbReference type="EMBL" id="KAE8354426.1"/>
    </source>
</evidence>
<dbReference type="EMBL" id="ML739073">
    <property type="protein sequence ID" value="KAE8354426.1"/>
    <property type="molecule type" value="Genomic_DNA"/>
</dbReference>
<dbReference type="Proteomes" id="UP000327118">
    <property type="component" value="Unassembled WGS sequence"/>
</dbReference>
<feature type="region of interest" description="Disordered" evidence="2">
    <location>
        <begin position="153"/>
        <end position="197"/>
    </location>
</feature>
<feature type="coiled-coil region" evidence="1">
    <location>
        <begin position="258"/>
        <end position="292"/>
    </location>
</feature>
<name>A0A5N6ZC17_9EURO</name>
<dbReference type="AlphaFoldDB" id="A0A5N6ZC17"/>
<sequence length="340" mass="37111">MPAGSIDALGAFSHLTDNLPTWINRIADLAAHTAAKHTEYAEAYKRLAVAPGKPRRRKNSSVCSIRTDKMQNTVTQSPPTLGGSNQEATNLRIPQPTSSQNPSTPNPRKRGTDEALSLASGETPWVSTRYNLVIHYDGETQKSLEEMVRHIGTARNNIRRGRMSQMGAPARGGGGNKNPRMSSGPPSLPSGDVPDDQLLSNIRSARNRGPPSQSRQKTPENAFDRADKQLELIHSLCENAAHRFLRVGDCSTELGGVEEKLKTLLELATGEVQRLTEEKERERAAKAKETTKVQSVQLTVSSPSNKLPASNIGAIEVDDSTESEESIDLSAFRARRMMRA</sequence>
<evidence type="ECO:0000256" key="2">
    <source>
        <dbReference type="SAM" id="MobiDB-lite"/>
    </source>
</evidence>
<feature type="compositionally biased region" description="Polar residues" evidence="2">
    <location>
        <begin position="67"/>
        <end position="89"/>
    </location>
</feature>
<dbReference type="OrthoDB" id="3886346at2759"/>
<keyword evidence="1" id="KW-0175">Coiled coil</keyword>
<keyword evidence="4" id="KW-1185">Reference proteome</keyword>
<evidence type="ECO:0000256" key="1">
    <source>
        <dbReference type="SAM" id="Coils"/>
    </source>
</evidence>
<gene>
    <name evidence="3" type="ORF">BDV28DRAFT_131087</name>
</gene>
<proteinExistence type="predicted"/>
<evidence type="ECO:0000313" key="4">
    <source>
        <dbReference type="Proteomes" id="UP000327118"/>
    </source>
</evidence>
<feature type="region of interest" description="Disordered" evidence="2">
    <location>
        <begin position="67"/>
        <end position="120"/>
    </location>
</feature>
<reference evidence="4" key="1">
    <citation type="submission" date="2019-04" db="EMBL/GenBank/DDBJ databases">
        <title>Friends and foes A comparative genomics studyof 23 Aspergillus species from section Flavi.</title>
        <authorList>
            <consortium name="DOE Joint Genome Institute"/>
            <person name="Kjaerbolling I."/>
            <person name="Vesth T."/>
            <person name="Frisvad J.C."/>
            <person name="Nybo J.L."/>
            <person name="Theobald S."/>
            <person name="Kildgaard S."/>
            <person name="Isbrandt T."/>
            <person name="Kuo A."/>
            <person name="Sato A."/>
            <person name="Lyhne E.K."/>
            <person name="Kogle M.E."/>
            <person name="Wiebenga A."/>
            <person name="Kun R.S."/>
            <person name="Lubbers R.J."/>
            <person name="Makela M.R."/>
            <person name="Barry K."/>
            <person name="Chovatia M."/>
            <person name="Clum A."/>
            <person name="Daum C."/>
            <person name="Haridas S."/>
            <person name="He G."/>
            <person name="LaButti K."/>
            <person name="Lipzen A."/>
            <person name="Mondo S."/>
            <person name="Riley R."/>
            <person name="Salamov A."/>
            <person name="Simmons B.A."/>
            <person name="Magnuson J.K."/>
            <person name="Henrissat B."/>
            <person name="Mortensen U.H."/>
            <person name="Larsen T.O."/>
            <person name="Devries R.P."/>
            <person name="Grigoriev I.V."/>
            <person name="Machida M."/>
            <person name="Baker S.E."/>
            <person name="Andersen M.R."/>
        </authorList>
    </citation>
    <scope>NUCLEOTIDE SEQUENCE [LARGE SCALE GENOMIC DNA]</scope>
    <source>
        <strain evidence="4">CBS 553.77</strain>
    </source>
</reference>